<dbReference type="Proteomes" id="UP000095284">
    <property type="component" value="Unplaced"/>
</dbReference>
<dbReference type="CDD" id="cd07987">
    <property type="entry name" value="LPLAT_MGAT-like"/>
    <property type="match status" value="1"/>
</dbReference>
<evidence type="ECO:0000313" key="15">
    <source>
        <dbReference type="EMBL" id="CAD5213526.1"/>
    </source>
</evidence>
<dbReference type="eggNOG" id="KOG0831">
    <property type="taxonomic scope" value="Eukaryota"/>
</dbReference>
<dbReference type="InterPro" id="IPR007130">
    <property type="entry name" value="DAGAT"/>
</dbReference>
<comment type="similarity">
    <text evidence="4 14">Belongs to the diacylglycerol acyltransferase family.</text>
</comment>
<keyword evidence="6 14" id="KW-0808">Transferase</keyword>
<evidence type="ECO:0000256" key="11">
    <source>
        <dbReference type="ARBA" id="ARBA00023098"/>
    </source>
</evidence>
<gene>
    <name evidence="15" type="ORF">BXYJ_LOCUS3074</name>
</gene>
<evidence type="ECO:0000313" key="19">
    <source>
        <dbReference type="WBParaSite" id="BXY_1177100.1"/>
    </source>
</evidence>
<evidence type="ECO:0000256" key="10">
    <source>
        <dbReference type="ARBA" id="ARBA00022989"/>
    </source>
</evidence>
<evidence type="ECO:0000256" key="2">
    <source>
        <dbReference type="ARBA" id="ARBA00004771"/>
    </source>
</evidence>
<evidence type="ECO:0000256" key="6">
    <source>
        <dbReference type="ARBA" id="ARBA00022679"/>
    </source>
</evidence>
<keyword evidence="11" id="KW-0443">Lipid metabolism</keyword>
<keyword evidence="9 14" id="KW-0256">Endoplasmic reticulum</keyword>
<evidence type="ECO:0000256" key="8">
    <source>
        <dbReference type="ARBA" id="ARBA00022798"/>
    </source>
</evidence>
<comment type="pathway">
    <text evidence="3">Lipid metabolism.</text>
</comment>
<dbReference type="PANTHER" id="PTHR12317:SF0">
    <property type="entry name" value="ACYLTRANSFERASE"/>
    <property type="match status" value="1"/>
</dbReference>
<evidence type="ECO:0000313" key="18">
    <source>
        <dbReference type="Proteomes" id="UP000659654"/>
    </source>
</evidence>
<protein>
    <recommendedName>
        <fullName evidence="14">Acyltransferase</fullName>
        <ecNumber evidence="14">2.3.1.-</ecNumber>
    </recommendedName>
</protein>
<feature type="transmembrane region" description="Helical" evidence="14">
    <location>
        <begin position="20"/>
        <end position="39"/>
    </location>
</feature>
<comment type="caution">
    <text evidence="14">Lacks conserved residue(s) required for the propagation of feature annotation.</text>
</comment>
<evidence type="ECO:0000256" key="7">
    <source>
        <dbReference type="ARBA" id="ARBA00022692"/>
    </source>
</evidence>
<evidence type="ECO:0000256" key="14">
    <source>
        <dbReference type="RuleBase" id="RU367023"/>
    </source>
</evidence>
<evidence type="ECO:0000313" key="17">
    <source>
        <dbReference type="Proteomes" id="UP000095284"/>
    </source>
</evidence>
<dbReference type="EMBL" id="CAJFDI010000002">
    <property type="protein sequence ID" value="CAD5213526.1"/>
    <property type="molecule type" value="Genomic_DNA"/>
</dbReference>
<reference evidence="19" key="1">
    <citation type="submission" date="2016-11" db="UniProtKB">
        <authorList>
            <consortium name="WormBaseParasite"/>
        </authorList>
    </citation>
    <scope>IDENTIFICATION</scope>
</reference>
<keyword evidence="12 14" id="KW-0472">Membrane</keyword>
<evidence type="ECO:0000256" key="13">
    <source>
        <dbReference type="ARBA" id="ARBA00023315"/>
    </source>
</evidence>
<evidence type="ECO:0000313" key="16">
    <source>
        <dbReference type="EMBL" id="CAG9092707.1"/>
    </source>
</evidence>
<dbReference type="GO" id="GO:0006071">
    <property type="term" value="P:glycerol metabolic process"/>
    <property type="evidence" value="ECO:0007669"/>
    <property type="project" value="UniProtKB-KW"/>
</dbReference>
<keyword evidence="13" id="KW-0012">Acyltransferase</keyword>
<dbReference type="GO" id="GO:0019432">
    <property type="term" value="P:triglyceride biosynthetic process"/>
    <property type="evidence" value="ECO:0007669"/>
    <property type="project" value="TreeGrafter"/>
</dbReference>
<keyword evidence="5" id="KW-0444">Lipid biosynthesis</keyword>
<dbReference type="Pfam" id="PF03982">
    <property type="entry name" value="DAGAT"/>
    <property type="match status" value="1"/>
</dbReference>
<dbReference type="EC" id="2.3.1.-" evidence="14"/>
<dbReference type="OrthoDB" id="264532at2759"/>
<evidence type="ECO:0000256" key="12">
    <source>
        <dbReference type="ARBA" id="ARBA00023136"/>
    </source>
</evidence>
<dbReference type="WBParaSite" id="BXY_1177100.1">
    <property type="protein sequence ID" value="BXY_1177100.1"/>
    <property type="gene ID" value="BXY_1177100"/>
</dbReference>
<evidence type="ECO:0000256" key="3">
    <source>
        <dbReference type="ARBA" id="ARBA00005189"/>
    </source>
</evidence>
<dbReference type="AlphaFoldDB" id="A0A1I7SFF9"/>
<organism evidence="17 19">
    <name type="scientific">Bursaphelenchus xylophilus</name>
    <name type="common">Pinewood nematode worm</name>
    <name type="synonym">Aphelenchoides xylophilus</name>
    <dbReference type="NCBI Taxonomy" id="6326"/>
    <lineage>
        <taxon>Eukaryota</taxon>
        <taxon>Metazoa</taxon>
        <taxon>Ecdysozoa</taxon>
        <taxon>Nematoda</taxon>
        <taxon>Chromadorea</taxon>
        <taxon>Rhabditida</taxon>
        <taxon>Tylenchina</taxon>
        <taxon>Tylenchomorpha</taxon>
        <taxon>Aphelenchoidea</taxon>
        <taxon>Aphelenchoididae</taxon>
        <taxon>Bursaphelenchus</taxon>
    </lineage>
</organism>
<comment type="subcellular location">
    <subcellularLocation>
        <location evidence="1 14">Endoplasmic reticulum membrane</location>
        <topology evidence="1 14">Multi-pass membrane protein</topology>
    </subcellularLocation>
</comment>
<dbReference type="PANTHER" id="PTHR12317">
    <property type="entry name" value="DIACYLGLYCEROL O-ACYLTRANSFERASE"/>
    <property type="match status" value="1"/>
</dbReference>
<dbReference type="GO" id="GO:0004144">
    <property type="term" value="F:diacylglycerol O-acyltransferase activity"/>
    <property type="evidence" value="ECO:0007669"/>
    <property type="project" value="TreeGrafter"/>
</dbReference>
<evidence type="ECO:0000256" key="5">
    <source>
        <dbReference type="ARBA" id="ARBA00022516"/>
    </source>
</evidence>
<name>A0A1I7SFF9_BURXY</name>
<keyword evidence="8" id="KW-0319">Glycerol metabolism</keyword>
<evidence type="ECO:0000256" key="4">
    <source>
        <dbReference type="ARBA" id="ARBA00005420"/>
    </source>
</evidence>
<keyword evidence="7 14" id="KW-0812">Transmembrane</keyword>
<dbReference type="Proteomes" id="UP000659654">
    <property type="component" value="Unassembled WGS sequence"/>
</dbReference>
<dbReference type="Proteomes" id="UP000582659">
    <property type="component" value="Unassembled WGS sequence"/>
</dbReference>
<reference evidence="16" key="2">
    <citation type="submission" date="2020-08" db="EMBL/GenBank/DDBJ databases">
        <authorList>
            <person name="Kikuchi T."/>
        </authorList>
    </citation>
    <scope>NUCLEOTIDE SEQUENCE</scope>
    <source>
        <strain evidence="15">Ka4C1</strain>
    </source>
</reference>
<dbReference type="GO" id="GO:0005789">
    <property type="term" value="C:endoplasmic reticulum membrane"/>
    <property type="evidence" value="ECO:0007669"/>
    <property type="project" value="UniProtKB-SubCell"/>
</dbReference>
<dbReference type="EMBL" id="CAJFCV020000002">
    <property type="protein sequence ID" value="CAG9092707.1"/>
    <property type="molecule type" value="Genomic_DNA"/>
</dbReference>
<evidence type="ECO:0000256" key="9">
    <source>
        <dbReference type="ARBA" id="ARBA00022824"/>
    </source>
</evidence>
<evidence type="ECO:0000256" key="1">
    <source>
        <dbReference type="ARBA" id="ARBA00004477"/>
    </source>
</evidence>
<keyword evidence="18" id="KW-1185">Reference proteome</keyword>
<comment type="pathway">
    <text evidence="2">Glycerolipid metabolism; triacylglycerol biosynthesis.</text>
</comment>
<accession>A0A1I7SFF9</accession>
<sequence length="339" mass="38602">MTAQNLVSNIHSHLKRATEFLVVFVFFTNFTFIPLLYLLLFCYTVLFTSLWWIALLYGAYIYVQAGQSELPKSEPNEALRNHWFWNHYGDYFPVKLHKTADLPKDKNYLFGWHPHGILGFGAGVTICGRGPEFIRLFPGITRHVATLDVHFLLPFRRWLMEAVGFIPVSFKSLVYKLSKESGGNAVIVAIGGAEEALEAHPDVYRLCLNRRKGFVRVCLATGAHLVPVYAFGETSTYDQVRNPQGSRLRNFQEAVKKYTGVSPPIVFGTSLIPFVPGMLPRRAEINVVFGAPIPIEKTENPSKEKIDELHKLYEDKLVELFEANKLKYGVDKDAHLEFY</sequence>
<proteinExistence type="inferred from homology"/>
<keyword evidence="10 14" id="KW-1133">Transmembrane helix</keyword>